<feature type="domain" description="SLH" evidence="2">
    <location>
        <begin position="23"/>
        <end position="80"/>
    </location>
</feature>
<evidence type="ECO:0000259" key="2">
    <source>
        <dbReference type="PROSITE" id="PS51272"/>
    </source>
</evidence>
<dbReference type="PROSITE" id="PS51272">
    <property type="entry name" value="SLH"/>
    <property type="match status" value="1"/>
</dbReference>
<evidence type="ECO:0000313" key="3">
    <source>
        <dbReference type="EMBL" id="QOY38495.1"/>
    </source>
</evidence>
<protein>
    <submittedName>
        <fullName evidence="3">S-layer homology domain-containing protein</fullName>
    </submittedName>
</protein>
<proteinExistence type="predicted"/>
<reference evidence="3" key="2">
    <citation type="journal article" date="2019" name="Int. J. Syst. Evol. Microbiol.">
        <title>Anaerobacillus isosaccharinicus sp. nov., an alkaliphilic bacterium which degrades isosaccharinic acid.</title>
        <authorList>
            <person name="Bassil N.M."/>
            <person name="Lloyd J.R."/>
        </authorList>
    </citation>
    <scope>NUCLEOTIDE SEQUENCE [LARGE SCALE GENOMIC DNA]</scope>
    <source>
        <strain evidence="3">NB2006</strain>
    </source>
</reference>
<name>A0A7S7RDY3_9BACI</name>
<dbReference type="InterPro" id="IPR001119">
    <property type="entry name" value="SLH_dom"/>
</dbReference>
<accession>A0A7S7RDY3</accession>
<reference evidence="3" key="3">
    <citation type="submission" date="2020-10" db="EMBL/GenBank/DDBJ databases">
        <authorList>
            <person name="Bassil N.M."/>
            <person name="Lloyd J.R."/>
        </authorList>
    </citation>
    <scope>NUCLEOTIDE SEQUENCE</scope>
    <source>
        <strain evidence="3">NB2006</strain>
    </source>
</reference>
<gene>
    <name evidence="3" type="ORF">AWH56_005125</name>
</gene>
<reference evidence="3" key="1">
    <citation type="journal article" date="2017" name="Genome Announc.">
        <title>Draft Genome Sequences of Four Alkaliphilic Bacteria Belonging to the Anaerobacillus Genus.</title>
        <authorList>
            <person name="Bassil N.M."/>
            <person name="Lloyd J.R."/>
        </authorList>
    </citation>
    <scope>NUCLEOTIDE SEQUENCE [LARGE SCALE GENOMIC DNA]</scope>
    <source>
        <strain evidence="3">NB2006</strain>
    </source>
</reference>
<dbReference type="InterPro" id="IPR051465">
    <property type="entry name" value="Cell_Envelope_Struct_Comp"/>
</dbReference>
<dbReference type="AlphaFoldDB" id="A0A7S7RDY3"/>
<keyword evidence="1" id="KW-0732">Signal</keyword>
<evidence type="ECO:0000256" key="1">
    <source>
        <dbReference type="ARBA" id="ARBA00022729"/>
    </source>
</evidence>
<dbReference type="Pfam" id="PF00395">
    <property type="entry name" value="SLH"/>
    <property type="match status" value="1"/>
</dbReference>
<dbReference type="PANTHER" id="PTHR43308:SF5">
    <property type="entry name" value="S-LAYER PROTEIN _ PEPTIDOGLYCAN ENDO-BETA-N-ACETYLGLUCOSAMINIDASE"/>
    <property type="match status" value="1"/>
</dbReference>
<sequence length="80" mass="8641">MVVDGIAGPTTLSKIEELIKLSNKGPFPDVPKNHWASEAIETVKEAGIMNGFADGTFKPNEPVTRAQLATVVANIFKNKF</sequence>
<organism evidence="3">
    <name type="scientific">Anaerobacillus isosaccharinicus</name>
    <dbReference type="NCBI Taxonomy" id="1532552"/>
    <lineage>
        <taxon>Bacteria</taxon>
        <taxon>Bacillati</taxon>
        <taxon>Bacillota</taxon>
        <taxon>Bacilli</taxon>
        <taxon>Bacillales</taxon>
        <taxon>Bacillaceae</taxon>
        <taxon>Anaerobacillus</taxon>
    </lineage>
</organism>
<dbReference type="OrthoDB" id="5845122at2"/>
<dbReference type="EMBL" id="CP063356">
    <property type="protein sequence ID" value="QOY38495.1"/>
    <property type="molecule type" value="Genomic_DNA"/>
</dbReference>
<dbReference type="PANTHER" id="PTHR43308">
    <property type="entry name" value="OUTER MEMBRANE PROTEIN ALPHA-RELATED"/>
    <property type="match status" value="1"/>
</dbReference>